<dbReference type="EMBL" id="JAHTGR010000022">
    <property type="protein sequence ID" value="MBV6324882.1"/>
    <property type="molecule type" value="Genomic_DNA"/>
</dbReference>
<reference evidence="2" key="2">
    <citation type="submission" date="2022-03" db="EMBL/GenBank/DDBJ databases">
        <title>Genome Encyclopedia of Bacteria and Archaea VI: Functional Genomics of Type Strains.</title>
        <authorList>
            <person name="Whitman W."/>
        </authorList>
    </citation>
    <scope>NUCLEOTIDE SEQUENCE</scope>
    <source>
        <strain evidence="2">HSC-15S17</strain>
    </source>
</reference>
<evidence type="ECO:0000313" key="1">
    <source>
        <dbReference type="EMBL" id="MBV6324882.1"/>
    </source>
</evidence>
<keyword evidence="4" id="KW-1185">Reference proteome</keyword>
<dbReference type="Proteomes" id="UP001155901">
    <property type="component" value="Unassembled WGS sequence"/>
</dbReference>
<protein>
    <submittedName>
        <fullName evidence="1">Uncharacterized protein</fullName>
    </submittedName>
</protein>
<reference evidence="1" key="1">
    <citation type="submission" date="2021-07" db="EMBL/GenBank/DDBJ databases">
        <title>Characterization of violacein-producing bacteria and related species.</title>
        <authorList>
            <person name="Wilson H.S."/>
            <person name="De Leon M.E."/>
        </authorList>
    </citation>
    <scope>NUCLEOTIDE SEQUENCE</scope>
    <source>
        <strain evidence="1">HSC-15S17</strain>
    </source>
</reference>
<name>A0AA41L804_9BURK</name>
<gene>
    <name evidence="1" type="ORF">KVP70_28565</name>
    <name evidence="2" type="ORF">L1274_006131</name>
</gene>
<dbReference type="Proteomes" id="UP001162889">
    <property type="component" value="Unassembled WGS sequence"/>
</dbReference>
<dbReference type="RefSeq" id="WP_217945785.1">
    <property type="nucleotide sequence ID" value="NZ_JAHTGR010000022.1"/>
</dbReference>
<evidence type="ECO:0000313" key="2">
    <source>
        <dbReference type="EMBL" id="MCP2012370.1"/>
    </source>
</evidence>
<evidence type="ECO:0000313" key="3">
    <source>
        <dbReference type="Proteomes" id="UP001155901"/>
    </source>
</evidence>
<dbReference type="AlphaFoldDB" id="A0AA41L804"/>
<sequence>MNKVVHIKAYFKPVGEVQTVKIPTGETKKGFFGGEKEVFEKQKQWIQTGYSDREIDGERLSQDIEAAVARLNREGYEVATIVPAISGQYYFKYEHKPGGVNHGGSGYGYGYGFSYTESVTIVGRRTSASSA</sequence>
<dbReference type="EMBL" id="JALJZU010000017">
    <property type="protein sequence ID" value="MCP2012370.1"/>
    <property type="molecule type" value="Genomic_DNA"/>
</dbReference>
<accession>A0AA41L804</accession>
<organism evidence="1 3">
    <name type="scientific">Duganella violaceipulchra</name>
    <dbReference type="NCBI Taxonomy" id="2849652"/>
    <lineage>
        <taxon>Bacteria</taxon>
        <taxon>Pseudomonadati</taxon>
        <taxon>Pseudomonadota</taxon>
        <taxon>Betaproteobacteria</taxon>
        <taxon>Burkholderiales</taxon>
        <taxon>Oxalobacteraceae</taxon>
        <taxon>Telluria group</taxon>
        <taxon>Duganella</taxon>
    </lineage>
</organism>
<evidence type="ECO:0000313" key="4">
    <source>
        <dbReference type="Proteomes" id="UP001162889"/>
    </source>
</evidence>
<proteinExistence type="predicted"/>
<comment type="caution">
    <text evidence="1">The sequence shown here is derived from an EMBL/GenBank/DDBJ whole genome shotgun (WGS) entry which is preliminary data.</text>
</comment>